<dbReference type="PANTHER" id="PTHR46300:SF2">
    <property type="entry name" value="CYTOCHROME P450 MONOOXYGENASE ALNH-RELATED"/>
    <property type="match status" value="1"/>
</dbReference>
<dbReference type="STRING" id="1314800.A0A1B7MSK1"/>
<dbReference type="InterPro" id="IPR017972">
    <property type="entry name" value="Cyt_P450_CS"/>
</dbReference>
<keyword evidence="16" id="KW-1185">Reference proteome</keyword>
<evidence type="ECO:0000256" key="6">
    <source>
        <dbReference type="ARBA" id="ARBA00022692"/>
    </source>
</evidence>
<comment type="subcellular location">
    <subcellularLocation>
        <location evidence="2">Membrane</location>
        <topology evidence="2">Single-pass membrane protein</topology>
    </subcellularLocation>
</comment>
<dbReference type="EMBL" id="KV448484">
    <property type="protein sequence ID" value="OAX35599.1"/>
    <property type="molecule type" value="Genomic_DNA"/>
</dbReference>
<evidence type="ECO:0000313" key="16">
    <source>
        <dbReference type="Proteomes" id="UP000092154"/>
    </source>
</evidence>
<dbReference type="PRINTS" id="PR00463">
    <property type="entry name" value="EP450I"/>
</dbReference>
<dbReference type="OrthoDB" id="2789670at2759"/>
<dbReference type="GO" id="GO:0005506">
    <property type="term" value="F:iron ion binding"/>
    <property type="evidence" value="ECO:0007669"/>
    <property type="project" value="InterPro"/>
</dbReference>
<dbReference type="PANTHER" id="PTHR46300">
    <property type="entry name" value="P450, PUTATIVE (EUROFUNG)-RELATED-RELATED"/>
    <property type="match status" value="1"/>
</dbReference>
<proteinExistence type="inferred from homology"/>
<dbReference type="SUPFAM" id="SSF48264">
    <property type="entry name" value="Cytochrome P450"/>
    <property type="match status" value="1"/>
</dbReference>
<dbReference type="InterPro" id="IPR002401">
    <property type="entry name" value="Cyt_P450_E_grp-I"/>
</dbReference>
<evidence type="ECO:0000256" key="5">
    <source>
        <dbReference type="ARBA" id="ARBA00022617"/>
    </source>
</evidence>
<accession>A0A1B7MSK1</accession>
<dbReference type="InParanoid" id="A0A1B7MSK1"/>
<evidence type="ECO:0000256" key="12">
    <source>
        <dbReference type="ARBA" id="ARBA00023136"/>
    </source>
</evidence>
<evidence type="ECO:0000256" key="1">
    <source>
        <dbReference type="ARBA" id="ARBA00001971"/>
    </source>
</evidence>
<evidence type="ECO:0000256" key="8">
    <source>
        <dbReference type="ARBA" id="ARBA00022989"/>
    </source>
</evidence>
<dbReference type="Proteomes" id="UP000092154">
    <property type="component" value="Unassembled WGS sequence"/>
</dbReference>
<evidence type="ECO:0000256" key="2">
    <source>
        <dbReference type="ARBA" id="ARBA00004167"/>
    </source>
</evidence>
<dbReference type="InterPro" id="IPR001128">
    <property type="entry name" value="Cyt_P450"/>
</dbReference>
<dbReference type="AlphaFoldDB" id="A0A1B7MSK1"/>
<keyword evidence="8" id="KW-1133">Transmembrane helix</keyword>
<evidence type="ECO:0000256" key="11">
    <source>
        <dbReference type="ARBA" id="ARBA00023033"/>
    </source>
</evidence>
<evidence type="ECO:0000256" key="13">
    <source>
        <dbReference type="PIRSR" id="PIRSR602401-1"/>
    </source>
</evidence>
<keyword evidence="11 14" id="KW-0503">Monooxygenase</keyword>
<keyword evidence="7 13" id="KW-0479">Metal-binding</keyword>
<evidence type="ECO:0000256" key="7">
    <source>
        <dbReference type="ARBA" id="ARBA00022723"/>
    </source>
</evidence>
<dbReference type="InterPro" id="IPR036396">
    <property type="entry name" value="Cyt_P450_sf"/>
</dbReference>
<organism evidence="15 16">
    <name type="scientific">Rhizopogon vinicolor AM-OR11-026</name>
    <dbReference type="NCBI Taxonomy" id="1314800"/>
    <lineage>
        <taxon>Eukaryota</taxon>
        <taxon>Fungi</taxon>
        <taxon>Dikarya</taxon>
        <taxon>Basidiomycota</taxon>
        <taxon>Agaricomycotina</taxon>
        <taxon>Agaricomycetes</taxon>
        <taxon>Agaricomycetidae</taxon>
        <taxon>Boletales</taxon>
        <taxon>Suillineae</taxon>
        <taxon>Rhizopogonaceae</taxon>
        <taxon>Rhizopogon</taxon>
    </lineage>
</organism>
<keyword evidence="10 13" id="KW-0408">Iron</keyword>
<keyword evidence="6" id="KW-0812">Transmembrane</keyword>
<dbReference type="GO" id="GO:0004497">
    <property type="term" value="F:monooxygenase activity"/>
    <property type="evidence" value="ECO:0007669"/>
    <property type="project" value="UniProtKB-KW"/>
</dbReference>
<dbReference type="GO" id="GO:0016020">
    <property type="term" value="C:membrane"/>
    <property type="evidence" value="ECO:0007669"/>
    <property type="project" value="UniProtKB-SubCell"/>
</dbReference>
<evidence type="ECO:0000313" key="15">
    <source>
        <dbReference type="EMBL" id="OAX35599.1"/>
    </source>
</evidence>
<feature type="binding site" description="axial binding residue" evidence="13">
    <location>
        <position position="449"/>
    </location>
    <ligand>
        <name>heme</name>
        <dbReference type="ChEBI" id="CHEBI:30413"/>
    </ligand>
    <ligandPart>
        <name>Fe</name>
        <dbReference type="ChEBI" id="CHEBI:18248"/>
    </ligandPart>
</feature>
<dbReference type="InterPro" id="IPR050364">
    <property type="entry name" value="Cytochrome_P450_fung"/>
</dbReference>
<comment type="pathway">
    <text evidence="3">Secondary metabolite biosynthesis.</text>
</comment>
<dbReference type="Gene3D" id="1.10.630.10">
    <property type="entry name" value="Cytochrome P450"/>
    <property type="match status" value="1"/>
</dbReference>
<dbReference type="PRINTS" id="PR00385">
    <property type="entry name" value="P450"/>
</dbReference>
<dbReference type="Pfam" id="PF00067">
    <property type="entry name" value="p450"/>
    <property type="match status" value="1"/>
</dbReference>
<evidence type="ECO:0000256" key="3">
    <source>
        <dbReference type="ARBA" id="ARBA00005179"/>
    </source>
</evidence>
<sequence length="508" mass="57285">MSPSADGHLALLAALPVSFVVITALKRFLPRGQHKPPLPPGPIPLPLLGNILSIDTKQPWLTYTQWGAAYGDLVFARILDQEVVIINSQHLAQALLDKRSRVYSDRPYLATLEPFGLSYNMGFARYSDEWRLSRRIFHQTFRPDSALKFRPMQIRRAHEMIVNLIDDPQHYYAHFATFSSSVTMSAVYDYETSARDDPLIHLVVNAVEASAGVMTPERAMILKMFPFLLNLPDWCPGSSIKRDARVTTNLSNEMVNVPFDYVKQHMVDNPISSRSSMVGEHLQRMEEQGQGLKPMLETALKAAASTAFVASYETTSSTLMVFVLAMLLYPDVQRRAQAEIDLVIGRDQLPTFEDRASLPYIDAVLRETLRWEPVVPLGIPHATISEDIYDGYFIPKGATVMCNTWGISRDEKRYHDACRFMPERFIDDNGKLTDDDPARYVFGMGRRICPGRHTADASVWSAIATMLATVNISLAKDDQGETIHFTPEFTAGITRYFVSSWVLPSSHY</sequence>
<keyword evidence="5 13" id="KW-0349">Heme</keyword>
<name>A0A1B7MSK1_9AGAM</name>
<dbReference type="PROSITE" id="PS00086">
    <property type="entry name" value="CYTOCHROME_P450"/>
    <property type="match status" value="1"/>
</dbReference>
<reference evidence="15 16" key="1">
    <citation type="submission" date="2016-06" db="EMBL/GenBank/DDBJ databases">
        <title>Comparative genomics of the ectomycorrhizal sister species Rhizopogon vinicolor and Rhizopogon vesiculosus (Basidiomycota: Boletales) reveals a divergence of the mating type B locus.</title>
        <authorList>
            <consortium name="DOE Joint Genome Institute"/>
            <person name="Mujic A.B."/>
            <person name="Kuo A."/>
            <person name="Tritt A."/>
            <person name="Lipzen A."/>
            <person name="Chen C."/>
            <person name="Johnson J."/>
            <person name="Sharma A."/>
            <person name="Barry K."/>
            <person name="Grigoriev I.V."/>
            <person name="Spatafora J.W."/>
        </authorList>
    </citation>
    <scope>NUCLEOTIDE SEQUENCE [LARGE SCALE GENOMIC DNA]</scope>
    <source>
        <strain evidence="15 16">AM-OR11-026</strain>
    </source>
</reference>
<gene>
    <name evidence="15" type="ORF">K503DRAFT_802691</name>
</gene>
<comment type="cofactor">
    <cofactor evidence="1 13">
        <name>heme</name>
        <dbReference type="ChEBI" id="CHEBI:30413"/>
    </cofactor>
</comment>
<comment type="similarity">
    <text evidence="4 14">Belongs to the cytochrome P450 family.</text>
</comment>
<protein>
    <submittedName>
        <fullName evidence="15">Cytochrome P450</fullName>
    </submittedName>
</protein>
<evidence type="ECO:0000256" key="14">
    <source>
        <dbReference type="RuleBase" id="RU000461"/>
    </source>
</evidence>
<dbReference type="GO" id="GO:0020037">
    <property type="term" value="F:heme binding"/>
    <property type="evidence" value="ECO:0007669"/>
    <property type="project" value="InterPro"/>
</dbReference>
<keyword evidence="9 14" id="KW-0560">Oxidoreductase</keyword>
<evidence type="ECO:0000256" key="9">
    <source>
        <dbReference type="ARBA" id="ARBA00023002"/>
    </source>
</evidence>
<keyword evidence="12" id="KW-0472">Membrane</keyword>
<dbReference type="CDD" id="cd11065">
    <property type="entry name" value="CYP64-like"/>
    <property type="match status" value="1"/>
</dbReference>
<dbReference type="GO" id="GO:0016705">
    <property type="term" value="F:oxidoreductase activity, acting on paired donors, with incorporation or reduction of molecular oxygen"/>
    <property type="evidence" value="ECO:0007669"/>
    <property type="project" value="InterPro"/>
</dbReference>
<evidence type="ECO:0000256" key="4">
    <source>
        <dbReference type="ARBA" id="ARBA00010617"/>
    </source>
</evidence>
<evidence type="ECO:0000256" key="10">
    <source>
        <dbReference type="ARBA" id="ARBA00023004"/>
    </source>
</evidence>